<evidence type="ECO:0000313" key="1">
    <source>
        <dbReference type="EMBL" id="BCH36638.1"/>
    </source>
</evidence>
<proteinExistence type="predicted"/>
<dbReference type="Proteomes" id="UP001262993">
    <property type="component" value="Genome"/>
</dbReference>
<name>A0AC59HJH4_9VIRU</name>
<protein>
    <submittedName>
        <fullName evidence="1">Uncharacterized protein</fullName>
    </submittedName>
</protein>
<organism evidence="1 2">
    <name type="scientific">Aspergillus fumigatus RNA virus 1</name>
    <dbReference type="NCBI Taxonomy" id="2747487"/>
    <lineage>
        <taxon>Viruses</taxon>
        <taxon>Riboviria</taxon>
    </lineage>
</organism>
<dbReference type="EMBL" id="LC553697">
    <property type="protein sequence ID" value="BCH36638.1"/>
    <property type="molecule type" value="Genomic_RNA"/>
</dbReference>
<sequence length="1094" mass="122709">MTSRVKALSGPNAPGPMGTGVTPVVVTPAMVDRAADEVLRDYDRGMADQIRQMWADDPDTEVAQLLRAGAQALADRARFPRHARINANVPYVLTEPQMRNLIEWFPDFNLTFNASAAHDHGVGAAVRYLDSLSMAAEVPPGMVVGDFGGNELLHVRSGDINTVTIRTVLDAKDPAREPRRDLELRMIAERTAGAVLGTKEANSFRMARSILDGEQKFLVNDRLETFSKKLTVGYMSHVYDVPIAAIPLMMERCEMKMFLVTLHFSSRFFDTDAGELKELGARYTIDRDEDVFRFGFVESGAKWYSHKWSQFQRYGADQILHGRQRRYSYKIIKRRGDTITARVLEIGGKAMPNPDQYYRVPDVPCVRVTADLGRDTHGYGRRLDEVFPEDVWNRMVREAAVDFTRGIADYNKCVGNYSQITAGHSYGGQDAVLGTVPVEKIPVLVALSSASAAASIIRMRDGIRYGIDRELEHREMVAASLGKLSFKLFYEGLVKAASAPLQPILSGFRWLAELSGEALLRRLVEVEPVQQVRRIPADVYQQVVRQQMKVPRDDFPSREFLLETQDLQNFLSEMVEQARKPADVEEMKATVEGDEIDGGTDSQSSTAVGDAQAGAPSWMPLGEAMTYFPQTKWHSPAERKAAIKEEIEIIKQEASNLEAWFSVRWMELMANNKPERDQIFSNRDAWGDLDMWYVKESVISYSLSGKSLELFEHGGVYCPADMELLLADGTTVVTKLRQVEEVTYSGRGGEVQRIHRVIGGPTYTGWVIVNKDTLIHNGPLIIAGLQRALRMPMDYELGVYLGGPGCGKTYMINQRWQKGQQVMSPLVLSVRDVRKALVQDHGLSLIESQKVARTIDSWLCRAGSGASIPHCAEILSDEVFNGRAARAYAVWGLMRAARVVAYGDDRQIPPVDPSATVRIYKQVSPQHVVKCYLIYRYGPEVLAMIADHYDNTLRTVKPVGYTEVVWVNRPTDYAPTHDELALLTMYQAQKPTLRKLFPAHKAHISTTHEAQGKSVDEVFLVQTDGRMRPKDDPFDLYSNPYYINVGLSRVKKRLVVCNVAKPNLLNDWFAKSQEPRRVRACADVATAGKPIQFL</sequence>
<accession>A0AC59HJH4</accession>
<reference evidence="1" key="1">
    <citation type="submission" date="2020-06" db="EMBL/GenBank/DDBJ databases">
        <title>Discovery of novel viral sequences from mycovirus by FLDS-based high quality screening.</title>
        <authorList>
            <person name="Urayama S."/>
            <person name="Yaguchi T."/>
            <person name="Hagiwara D."/>
            <person name="Chiba Y."/>
        </authorList>
    </citation>
    <scope>NUCLEOTIDE SEQUENCE</scope>
    <source>
        <strain evidence="1">J-YC</strain>
    </source>
</reference>
<evidence type="ECO:0000313" key="2">
    <source>
        <dbReference type="Proteomes" id="UP001262993"/>
    </source>
</evidence>